<feature type="chain" id="PRO_5014191800" description="Outer membrane protein beta-barrel domain-containing protein" evidence="1">
    <location>
        <begin position="24"/>
        <end position="226"/>
    </location>
</feature>
<protein>
    <recommendedName>
        <fullName evidence="4">Outer membrane protein beta-barrel domain-containing protein</fullName>
    </recommendedName>
</protein>
<keyword evidence="3" id="KW-1185">Reference proteome</keyword>
<dbReference type="RefSeq" id="WP_101334585.1">
    <property type="nucleotide sequence ID" value="NZ_PJNI01000008.1"/>
</dbReference>
<dbReference type="Proteomes" id="UP000236654">
    <property type="component" value="Unassembled WGS sequence"/>
</dbReference>
<dbReference type="AlphaFoldDB" id="A0A2I0R2I8"/>
<accession>A0A2I0R2I8</accession>
<keyword evidence="1" id="KW-0732">Signal</keyword>
<organism evidence="2 3">
    <name type="scientific">Brumimicrobium salinarum</name>
    <dbReference type="NCBI Taxonomy" id="2058658"/>
    <lineage>
        <taxon>Bacteria</taxon>
        <taxon>Pseudomonadati</taxon>
        <taxon>Bacteroidota</taxon>
        <taxon>Flavobacteriia</taxon>
        <taxon>Flavobacteriales</taxon>
        <taxon>Crocinitomicaceae</taxon>
        <taxon>Brumimicrobium</taxon>
    </lineage>
</organism>
<evidence type="ECO:0000256" key="1">
    <source>
        <dbReference type="SAM" id="SignalP"/>
    </source>
</evidence>
<comment type="caution">
    <text evidence="2">The sequence shown here is derived from an EMBL/GenBank/DDBJ whole genome shotgun (WGS) entry which is preliminary data.</text>
</comment>
<dbReference type="EMBL" id="PJNI01000008">
    <property type="protein sequence ID" value="PKR80803.1"/>
    <property type="molecule type" value="Genomic_DNA"/>
</dbReference>
<name>A0A2I0R2I8_9FLAO</name>
<evidence type="ECO:0000313" key="3">
    <source>
        <dbReference type="Proteomes" id="UP000236654"/>
    </source>
</evidence>
<dbReference type="OrthoDB" id="1466770at2"/>
<gene>
    <name evidence="2" type="ORF">CW751_08525</name>
</gene>
<sequence>MEKKRIKTLLILIFGFLSTQTIAQHSIGGGVSSFHGLNLPIDRIGINVFAEIPRSPNNTFFIRGAYMFPHKNQRIDQVSAKPGITPSIADAKLITKTSYFAVDGGSRLYFFNEYDIGLGFFAGGHLKGILSSYGSKYRMDSGLDIDDYQTSTYPPQDLNSSDAQYSLLFAFGGTIGAKYQLPMGGALMFDIGLDVISRLYDPALILGNEISPISFSFNLGYRFDFY</sequence>
<evidence type="ECO:0000313" key="2">
    <source>
        <dbReference type="EMBL" id="PKR80803.1"/>
    </source>
</evidence>
<reference evidence="2 3" key="1">
    <citation type="submission" date="2017-12" db="EMBL/GenBank/DDBJ databases">
        <title>The draft genome sequence of Brumimicrobium saltpan LHR20.</title>
        <authorList>
            <person name="Do Z.-J."/>
            <person name="Luo H.-R."/>
        </authorList>
    </citation>
    <scope>NUCLEOTIDE SEQUENCE [LARGE SCALE GENOMIC DNA]</scope>
    <source>
        <strain evidence="2 3">LHR20</strain>
    </source>
</reference>
<feature type="signal peptide" evidence="1">
    <location>
        <begin position="1"/>
        <end position="23"/>
    </location>
</feature>
<evidence type="ECO:0008006" key="4">
    <source>
        <dbReference type="Google" id="ProtNLM"/>
    </source>
</evidence>
<proteinExistence type="predicted"/>